<dbReference type="EC" id="1.2.1.11" evidence="6 15"/>
<feature type="binding site" evidence="15">
    <location>
        <begin position="42"/>
        <end position="43"/>
    </location>
    <ligand>
        <name>NADP(+)</name>
        <dbReference type="ChEBI" id="CHEBI:58349"/>
    </ligand>
</feature>
<evidence type="ECO:0000256" key="10">
    <source>
        <dbReference type="ARBA" id="ARBA00022915"/>
    </source>
</evidence>
<comment type="subunit">
    <text evidence="5 15">Homodimer.</text>
</comment>
<evidence type="ECO:0000256" key="8">
    <source>
        <dbReference type="ARBA" id="ARBA00022697"/>
    </source>
</evidence>
<protein>
    <recommendedName>
        <fullName evidence="6 15">Aspartate-semialdehyde dehydrogenase</fullName>
        <shortName evidence="15">ASA dehydrogenase</shortName>
        <shortName evidence="15">ASADH</shortName>
        <ecNumber evidence="6 15">1.2.1.11</ecNumber>
    </recommendedName>
    <alternativeName>
        <fullName evidence="15">Aspartate-beta-semialdehyde dehydrogenase</fullName>
    </alternativeName>
</protein>
<dbReference type="GO" id="GO:0004073">
    <property type="term" value="F:aspartate-semialdehyde dehydrogenase activity"/>
    <property type="evidence" value="ECO:0007669"/>
    <property type="project" value="UniProtKB-UniRule"/>
</dbReference>
<evidence type="ECO:0000256" key="16">
    <source>
        <dbReference type="PIRSR" id="PIRSR000148-1"/>
    </source>
</evidence>
<evidence type="ECO:0000256" key="15">
    <source>
        <dbReference type="HAMAP-Rule" id="MF_02121"/>
    </source>
</evidence>
<keyword evidence="7 15" id="KW-0028">Amino-acid biosynthesis</keyword>
<dbReference type="Proteomes" id="UP000334340">
    <property type="component" value="Unassembled WGS sequence"/>
</dbReference>
<dbReference type="GO" id="GO:0019877">
    <property type="term" value="P:diaminopimelate biosynthetic process"/>
    <property type="evidence" value="ECO:0007669"/>
    <property type="project" value="UniProtKB-UniRule"/>
</dbReference>
<gene>
    <name evidence="15" type="primary">asd</name>
    <name evidence="18" type="ORF">MELA_00559</name>
</gene>
<keyword evidence="8 15" id="KW-0791">Threonine biosynthesis</keyword>
<dbReference type="PANTHER" id="PTHR46278:SF2">
    <property type="entry name" value="ASPARTATE-SEMIALDEHYDE DEHYDROGENASE"/>
    <property type="match status" value="1"/>
</dbReference>
<evidence type="ECO:0000256" key="5">
    <source>
        <dbReference type="ARBA" id="ARBA00011738"/>
    </source>
</evidence>
<dbReference type="InterPro" id="IPR012080">
    <property type="entry name" value="Asp_semialdehyde_DH"/>
</dbReference>
<dbReference type="GO" id="GO:0051287">
    <property type="term" value="F:NAD binding"/>
    <property type="evidence" value="ECO:0007669"/>
    <property type="project" value="InterPro"/>
</dbReference>
<dbReference type="AlphaFoldDB" id="A0A564ZG98"/>
<name>A0A564ZG98_9BACT</name>
<dbReference type="UniPathway" id="UPA00050">
    <property type="reaction ID" value="UER00463"/>
</dbReference>
<feature type="binding site" evidence="15">
    <location>
        <begin position="163"/>
        <end position="164"/>
    </location>
    <ligand>
        <name>NADP(+)</name>
        <dbReference type="ChEBI" id="CHEBI:58349"/>
    </ligand>
</feature>
<dbReference type="Gene3D" id="3.30.360.10">
    <property type="entry name" value="Dihydrodipicolinate Reductase, domain 2"/>
    <property type="match status" value="1"/>
</dbReference>
<feature type="domain" description="Semialdehyde dehydrogenase NAD-binding" evidence="17">
    <location>
        <begin position="7"/>
        <end position="122"/>
    </location>
</feature>
<comment type="similarity">
    <text evidence="4 15">Belongs to the aspartate-semialdehyde dehydrogenase family.</text>
</comment>
<evidence type="ECO:0000256" key="4">
    <source>
        <dbReference type="ARBA" id="ARBA00010584"/>
    </source>
</evidence>
<comment type="caution">
    <text evidence="15">Lacks conserved residue(s) required for the propagation of feature annotation.</text>
</comment>
<keyword evidence="13 15" id="KW-0486">Methionine biosynthesis</keyword>
<dbReference type="EMBL" id="CABIKM010000008">
    <property type="protein sequence ID" value="VUZ84193.1"/>
    <property type="molecule type" value="Genomic_DNA"/>
</dbReference>
<keyword evidence="10 15" id="KW-0220">Diaminopimelate biosynthesis</keyword>
<dbReference type="GO" id="GO:0009088">
    <property type="term" value="P:threonine biosynthetic process"/>
    <property type="evidence" value="ECO:0007669"/>
    <property type="project" value="UniProtKB-UniRule"/>
</dbReference>
<dbReference type="GO" id="GO:0046983">
    <property type="term" value="F:protein dimerization activity"/>
    <property type="evidence" value="ECO:0007669"/>
    <property type="project" value="InterPro"/>
</dbReference>
<dbReference type="NCBIfam" id="TIGR01296">
    <property type="entry name" value="asd_B"/>
    <property type="match status" value="1"/>
</dbReference>
<comment type="function">
    <text evidence="15">Catalyzes the NADPH-dependent formation of L-aspartate-semialdehyde (L-ASA) by the reductive dephosphorylation of L-aspartyl-4-phosphate.</text>
</comment>
<feature type="binding site" evidence="15">
    <location>
        <position position="102"/>
    </location>
    <ligand>
        <name>phosphate</name>
        <dbReference type="ChEBI" id="CHEBI:43474"/>
    </ligand>
</feature>
<evidence type="ECO:0000256" key="14">
    <source>
        <dbReference type="ARBA" id="ARBA00047891"/>
    </source>
</evidence>
<dbReference type="InterPro" id="IPR005986">
    <property type="entry name" value="Asp_semialdehyde_DH_beta"/>
</dbReference>
<evidence type="ECO:0000313" key="19">
    <source>
        <dbReference type="Proteomes" id="UP000334340"/>
    </source>
</evidence>
<dbReference type="Pfam" id="PF02774">
    <property type="entry name" value="Semialdhyde_dhC"/>
    <property type="match status" value="1"/>
</dbReference>
<dbReference type="CDD" id="cd18131">
    <property type="entry name" value="ASADH_C_bac_euk_like"/>
    <property type="match status" value="1"/>
</dbReference>
<comment type="pathway">
    <text evidence="3 15">Amino-acid biosynthesis; L-threonine biosynthesis; L-threonine from L-aspartate: step 2/5.</text>
</comment>
<dbReference type="GO" id="GO:0050661">
    <property type="term" value="F:NADP binding"/>
    <property type="evidence" value="ECO:0007669"/>
    <property type="project" value="UniProtKB-UniRule"/>
</dbReference>
<dbReference type="SMART" id="SM00859">
    <property type="entry name" value="Semialdhyde_dh"/>
    <property type="match status" value="1"/>
</dbReference>
<comment type="pathway">
    <text evidence="1 15">Amino-acid biosynthesis; L-methionine biosynthesis via de novo pathway; L-homoserine from L-aspartate: step 2/3.</text>
</comment>
<comment type="catalytic activity">
    <reaction evidence="14 15">
        <text>L-aspartate 4-semialdehyde + phosphate + NADP(+) = 4-phospho-L-aspartate + NADPH + H(+)</text>
        <dbReference type="Rhea" id="RHEA:24284"/>
        <dbReference type="ChEBI" id="CHEBI:15378"/>
        <dbReference type="ChEBI" id="CHEBI:43474"/>
        <dbReference type="ChEBI" id="CHEBI:57535"/>
        <dbReference type="ChEBI" id="CHEBI:57783"/>
        <dbReference type="ChEBI" id="CHEBI:58349"/>
        <dbReference type="ChEBI" id="CHEBI:537519"/>
        <dbReference type="EC" id="1.2.1.11"/>
    </reaction>
</comment>
<keyword evidence="19" id="KW-1185">Reference proteome</keyword>
<dbReference type="SUPFAM" id="SSF55347">
    <property type="entry name" value="Glyceraldehyde-3-phosphate dehydrogenase-like, C-terminal domain"/>
    <property type="match status" value="1"/>
</dbReference>
<sequence length="340" mass="37142">MTERTFTVAVAGATGAVGETMLRLLEERNFPVRRLRLLASERSAGTSLTFRGEEIKVERLSETSFQGVEIALFSAGATRSQEFAPAAVKAGAVVIDNSSAFRMDPHIPLIVPEINPDALAGYRARGIIANPNCTTIVMVMPLKPLHDYGRIRRVIATSYQAVSGAGAKGIEELRRQTLAWASGKPIEISAFPKQIAFNVIPHIDVFQPNGYTKEELKLVFETRKILGDESIGVSPTTVRVPVFTAHSVAINVETERRIEVDKAKELLSTMPGLVVFDEPEAGRYPVPLLAAGKDECFVGRIRADLSNDHAINLWVVGDQLRKGAALNAIQIAELLIDRYL</sequence>
<feature type="active site" description="Proton acceptor" evidence="15 16">
    <location>
        <position position="246"/>
    </location>
</feature>
<evidence type="ECO:0000256" key="12">
    <source>
        <dbReference type="ARBA" id="ARBA00023154"/>
    </source>
</evidence>
<dbReference type="Gene3D" id="3.40.50.720">
    <property type="entry name" value="NAD(P)-binding Rossmann-like Domain"/>
    <property type="match status" value="1"/>
</dbReference>
<dbReference type="UniPathway" id="UPA00051">
    <property type="reaction ID" value="UER00464"/>
</dbReference>
<dbReference type="GO" id="GO:0009089">
    <property type="term" value="P:lysine biosynthetic process via diaminopimelate"/>
    <property type="evidence" value="ECO:0007669"/>
    <property type="project" value="UniProtKB-UniRule"/>
</dbReference>
<feature type="binding site" evidence="15">
    <location>
        <position position="160"/>
    </location>
    <ligand>
        <name>substrate</name>
    </ligand>
</feature>
<evidence type="ECO:0000313" key="18">
    <source>
        <dbReference type="EMBL" id="VUZ84193.1"/>
    </source>
</evidence>
<dbReference type="NCBIfam" id="NF011456">
    <property type="entry name" value="PRK14874.1"/>
    <property type="match status" value="1"/>
</dbReference>
<dbReference type="InterPro" id="IPR012280">
    <property type="entry name" value="Semialdhyde_DH_dimer_dom"/>
</dbReference>
<feature type="binding site" evidence="15">
    <location>
        <position position="319"/>
    </location>
    <ligand>
        <name>NADP(+)</name>
        <dbReference type="ChEBI" id="CHEBI:58349"/>
    </ligand>
</feature>
<evidence type="ECO:0000256" key="3">
    <source>
        <dbReference type="ARBA" id="ARBA00005097"/>
    </source>
</evidence>
<keyword evidence="11 15" id="KW-0560">Oxidoreductase</keyword>
<proteinExistence type="inferred from homology"/>
<keyword evidence="12 15" id="KW-0457">Lysine biosynthesis</keyword>
<reference evidence="18 19" key="1">
    <citation type="submission" date="2019-07" db="EMBL/GenBank/DDBJ databases">
        <authorList>
            <person name="Cremers G."/>
        </authorList>
    </citation>
    <scope>NUCLEOTIDE SEQUENCE [LARGE SCALE GENOMIC DNA]</scope>
</reference>
<evidence type="ECO:0000259" key="17">
    <source>
        <dbReference type="SMART" id="SM00859"/>
    </source>
</evidence>
<comment type="pathway">
    <text evidence="2 15">Amino-acid biosynthesis; L-lysine biosynthesis via DAP pathway; (S)-tetrahydrodipicolinate from L-aspartate: step 2/4.</text>
</comment>
<accession>A0A564ZG98</accession>
<dbReference type="HAMAP" id="MF_02121">
    <property type="entry name" value="ASADH"/>
    <property type="match status" value="1"/>
</dbReference>
<evidence type="ECO:0000256" key="2">
    <source>
        <dbReference type="ARBA" id="ARBA00005076"/>
    </source>
</evidence>
<dbReference type="InterPro" id="IPR036291">
    <property type="entry name" value="NAD(P)-bd_dom_sf"/>
</dbReference>
<dbReference type="PIRSF" id="PIRSF000148">
    <property type="entry name" value="ASA_dh"/>
    <property type="match status" value="1"/>
</dbReference>
<dbReference type="PANTHER" id="PTHR46278">
    <property type="entry name" value="DEHYDROGENASE, PUTATIVE-RELATED"/>
    <property type="match status" value="1"/>
</dbReference>
<keyword evidence="9 15" id="KW-0521">NADP</keyword>
<feature type="active site" description="Acyl-thioester intermediate" evidence="15 16">
    <location>
        <position position="133"/>
    </location>
</feature>
<evidence type="ECO:0000256" key="6">
    <source>
        <dbReference type="ARBA" id="ARBA00013120"/>
    </source>
</evidence>
<dbReference type="InterPro" id="IPR000534">
    <property type="entry name" value="Semialdehyde_DH_NAD-bd"/>
</dbReference>
<evidence type="ECO:0000256" key="13">
    <source>
        <dbReference type="ARBA" id="ARBA00023167"/>
    </source>
</evidence>
<dbReference type="CDD" id="cd02316">
    <property type="entry name" value="VcASADH2_like_N"/>
    <property type="match status" value="1"/>
</dbReference>
<evidence type="ECO:0000256" key="1">
    <source>
        <dbReference type="ARBA" id="ARBA00005021"/>
    </source>
</evidence>
<organism evidence="18 19">
    <name type="scientific">Candidatus Methylomirabilis lanthanidiphila</name>
    <dbReference type="NCBI Taxonomy" id="2211376"/>
    <lineage>
        <taxon>Bacteria</taxon>
        <taxon>Candidatus Methylomirabilota</taxon>
        <taxon>Candidatus Methylomirabilia</taxon>
        <taxon>Candidatus Methylomirabilales</taxon>
        <taxon>Candidatus Methylomirabilaceae</taxon>
        <taxon>Candidatus Methylomirabilis</taxon>
    </lineage>
</organism>
<dbReference type="GO" id="GO:0071266">
    <property type="term" value="P:'de novo' L-methionine biosynthetic process"/>
    <property type="evidence" value="ECO:0007669"/>
    <property type="project" value="UniProtKB-UniRule"/>
</dbReference>
<evidence type="ECO:0000256" key="9">
    <source>
        <dbReference type="ARBA" id="ARBA00022857"/>
    </source>
</evidence>
<dbReference type="SUPFAM" id="SSF51735">
    <property type="entry name" value="NAD(P)-binding Rossmann-fold domains"/>
    <property type="match status" value="1"/>
</dbReference>
<feature type="binding site" evidence="15">
    <location>
        <position position="185"/>
    </location>
    <ligand>
        <name>NADP(+)</name>
        <dbReference type="ChEBI" id="CHEBI:58349"/>
    </ligand>
</feature>
<dbReference type="GO" id="GO:0009097">
    <property type="term" value="P:isoleucine biosynthetic process"/>
    <property type="evidence" value="ECO:0007669"/>
    <property type="project" value="UniProtKB-UniRule"/>
</dbReference>
<feature type="binding site" evidence="15">
    <location>
        <begin position="14"/>
        <end position="17"/>
    </location>
    <ligand>
        <name>NADP(+)</name>
        <dbReference type="ChEBI" id="CHEBI:58349"/>
    </ligand>
</feature>
<dbReference type="Pfam" id="PF01118">
    <property type="entry name" value="Semialdhyde_dh"/>
    <property type="match status" value="1"/>
</dbReference>
<evidence type="ECO:0000256" key="11">
    <source>
        <dbReference type="ARBA" id="ARBA00023002"/>
    </source>
</evidence>
<evidence type="ECO:0000256" key="7">
    <source>
        <dbReference type="ARBA" id="ARBA00022605"/>
    </source>
</evidence>
<feature type="binding site" evidence="15">
    <location>
        <position position="239"/>
    </location>
    <ligand>
        <name>substrate</name>
    </ligand>
</feature>
<dbReference type="UniPathway" id="UPA00034">
    <property type="reaction ID" value="UER00016"/>
</dbReference>